<dbReference type="InterPro" id="IPR036397">
    <property type="entry name" value="RNaseH_sf"/>
</dbReference>
<protein>
    <submittedName>
        <fullName evidence="3">Ribonuclease D</fullName>
    </submittedName>
</protein>
<feature type="region of interest" description="Disordered" evidence="1">
    <location>
        <begin position="353"/>
        <end position="379"/>
    </location>
</feature>
<dbReference type="SMART" id="SM00341">
    <property type="entry name" value="HRDC"/>
    <property type="match status" value="1"/>
</dbReference>
<dbReference type="CDD" id="cd06142">
    <property type="entry name" value="RNaseD_exo"/>
    <property type="match status" value="1"/>
</dbReference>
<proteinExistence type="predicted"/>
<dbReference type="Gene3D" id="1.10.150.80">
    <property type="entry name" value="HRDC domain"/>
    <property type="match status" value="2"/>
</dbReference>
<feature type="region of interest" description="Disordered" evidence="1">
    <location>
        <begin position="1"/>
        <end position="62"/>
    </location>
</feature>
<feature type="domain" description="HRDC" evidence="2">
    <location>
        <begin position="275"/>
        <end position="355"/>
    </location>
</feature>
<dbReference type="SUPFAM" id="SSF53098">
    <property type="entry name" value="Ribonuclease H-like"/>
    <property type="match status" value="1"/>
</dbReference>
<dbReference type="Pfam" id="PF18305">
    <property type="entry name" value="DNA_pol_A_exoN"/>
    <property type="match status" value="1"/>
</dbReference>
<dbReference type="SMART" id="SM00474">
    <property type="entry name" value="35EXOc"/>
    <property type="match status" value="1"/>
</dbReference>
<dbReference type="RefSeq" id="WP_191795276.1">
    <property type="nucleotide sequence ID" value="NZ_JACSQQ010000006.1"/>
</dbReference>
<keyword evidence="4" id="KW-1185">Reference proteome</keyword>
<evidence type="ECO:0000259" key="2">
    <source>
        <dbReference type="PROSITE" id="PS50967"/>
    </source>
</evidence>
<dbReference type="InterPro" id="IPR041605">
    <property type="entry name" value="Exo_C"/>
</dbReference>
<dbReference type="PROSITE" id="PS50967">
    <property type="entry name" value="HRDC"/>
    <property type="match status" value="1"/>
</dbReference>
<feature type="region of interest" description="Disordered" evidence="1">
    <location>
        <begin position="452"/>
        <end position="485"/>
    </location>
</feature>
<evidence type="ECO:0000256" key="1">
    <source>
        <dbReference type="SAM" id="MobiDB-lite"/>
    </source>
</evidence>
<name>A0ABR8RPT5_9CELL</name>
<dbReference type="Proteomes" id="UP000641803">
    <property type="component" value="Unassembled WGS sequence"/>
</dbReference>
<dbReference type="InterPro" id="IPR002562">
    <property type="entry name" value="3'-5'_exonuclease_dom"/>
</dbReference>
<evidence type="ECO:0000313" key="3">
    <source>
        <dbReference type="EMBL" id="MBD7949790.1"/>
    </source>
</evidence>
<gene>
    <name evidence="3" type="ORF">H9652_05120</name>
</gene>
<dbReference type="Pfam" id="PF01612">
    <property type="entry name" value="DNA_pol_A_exo1"/>
    <property type="match status" value="1"/>
</dbReference>
<comment type="caution">
    <text evidence="3">The sequence shown here is derived from an EMBL/GenBank/DDBJ whole genome shotgun (WGS) entry which is preliminary data.</text>
</comment>
<dbReference type="InterPro" id="IPR002121">
    <property type="entry name" value="HRDC_dom"/>
</dbReference>
<sequence>MSSAHTPSFSHAPDGRGGARAASVPDQAGAQDSPVARSSDAPATSDAPAAPAAPAAPSVIPLTEPADGVGPVIDTPEAFAEVVAAFAAASGPVAADAERASGYRYGQRTYLVQVRREGAGTALIDPIGVPDLSPLREAVGDAEWILHAASQDLPGFAEQNLHPARIFDTELAARLLGMERVGLAAVIAEVLGLGLAKEHSAADWSTRPLPVDWLRYAALDVEVLIPLRKILGERLDEQGKAEWAAQEFEAVRTAPPPPPREEPWRRTSGVHALRNPRSLAVVRSLWEARDENARRRDIAPGRVLPDRAIVAAAQAMPRSVPELVRLPAFSGRNTARRAASWQQAIDKALALPQDALPSSRGPRSDAPPPPRAWAERDPEAARRLDAARAVVQRLSDEHDVPLENLLQPDALRRVCWTPPTPLDTEHVAQFLRGRGAREWQVGLVAEPLAAALADPGSVPRPAPATGTGAATRADDGGDQGGPSAD</sequence>
<dbReference type="InterPro" id="IPR012337">
    <property type="entry name" value="RNaseH-like_sf"/>
</dbReference>
<dbReference type="EMBL" id="JACSQQ010000006">
    <property type="protein sequence ID" value="MBD7949790.1"/>
    <property type="molecule type" value="Genomic_DNA"/>
</dbReference>
<organism evidence="3 4">
    <name type="scientific">Oerskovia rustica</name>
    <dbReference type="NCBI Taxonomy" id="2762237"/>
    <lineage>
        <taxon>Bacteria</taxon>
        <taxon>Bacillati</taxon>
        <taxon>Actinomycetota</taxon>
        <taxon>Actinomycetes</taxon>
        <taxon>Micrococcales</taxon>
        <taxon>Cellulomonadaceae</taxon>
        <taxon>Oerskovia</taxon>
    </lineage>
</organism>
<feature type="compositionally biased region" description="Low complexity" evidence="1">
    <location>
        <begin position="36"/>
        <end position="58"/>
    </location>
</feature>
<evidence type="ECO:0000313" key="4">
    <source>
        <dbReference type="Proteomes" id="UP000641803"/>
    </source>
</evidence>
<dbReference type="PANTHER" id="PTHR47649:SF1">
    <property type="entry name" value="RIBONUCLEASE D"/>
    <property type="match status" value="1"/>
</dbReference>
<dbReference type="Gene3D" id="3.30.420.10">
    <property type="entry name" value="Ribonuclease H-like superfamily/Ribonuclease H"/>
    <property type="match status" value="1"/>
</dbReference>
<dbReference type="InterPro" id="IPR010997">
    <property type="entry name" value="HRDC-like_sf"/>
</dbReference>
<dbReference type="Pfam" id="PF00570">
    <property type="entry name" value="HRDC"/>
    <property type="match status" value="1"/>
</dbReference>
<dbReference type="SUPFAM" id="SSF47819">
    <property type="entry name" value="HRDC-like"/>
    <property type="match status" value="1"/>
</dbReference>
<dbReference type="PANTHER" id="PTHR47649">
    <property type="entry name" value="RIBONUCLEASE D"/>
    <property type="match status" value="1"/>
</dbReference>
<dbReference type="InterPro" id="IPR051086">
    <property type="entry name" value="RNase_D-like"/>
</dbReference>
<accession>A0ABR8RPT5</accession>
<dbReference type="InterPro" id="IPR044876">
    <property type="entry name" value="HRDC_dom_sf"/>
</dbReference>
<reference evidence="3 4" key="1">
    <citation type="submission" date="2020-08" db="EMBL/GenBank/DDBJ databases">
        <title>A Genomic Blueprint of the Chicken Gut Microbiome.</title>
        <authorList>
            <person name="Gilroy R."/>
            <person name="Ravi A."/>
            <person name="Getino M."/>
            <person name="Pursley I."/>
            <person name="Horton D.L."/>
            <person name="Alikhan N.-F."/>
            <person name="Baker D."/>
            <person name="Gharbi K."/>
            <person name="Hall N."/>
            <person name="Watson M."/>
            <person name="Adriaenssens E.M."/>
            <person name="Foster-Nyarko E."/>
            <person name="Jarju S."/>
            <person name="Secka A."/>
            <person name="Antonio M."/>
            <person name="Oren A."/>
            <person name="Chaudhuri R."/>
            <person name="La Ragione R.M."/>
            <person name="Hildebrand F."/>
            <person name="Pallen M.J."/>
        </authorList>
    </citation>
    <scope>NUCLEOTIDE SEQUENCE [LARGE SCALE GENOMIC DNA]</scope>
    <source>
        <strain evidence="3 4">Sa4CUA1</strain>
    </source>
</reference>